<sequence length="739" mass="80834">AEGLFALEVLVEAVRVAAPGPALRPAVALRLLDFPTLLLRPAAAPPRCLLQRPGAPASCGRRGRFPLRDSAGHTVGELVLGYRLTSLEAAEELPPPSPASPRAATPPPTSPELGGEEEEEDEEDELEGNIFCPPVLYYSREPAEPHLPPTAAAVGKWERVEAWRPQEKDMGQSPPRPRAGPSLLHPTSPQQLHNALGQLPLLSALLAELSVLTHSTAPAAVHPHLAWIYQAPGGGGMASRPPSPSCSSAPKPAEAPVGPSGSSRAASPRFEQGQQEATSPGSSRAGRGPKKAVPQGETGSERNWKTKENKPPRRKLLYGLTKSLKLRLQQTNPDKVIIHERREQYRKKQMEVLKERSPLSKTKLLRKAGEQDVVSYRRCKGGSSKQNNKFDKTVGSSLQNSALPEYISMTRNVSPDLQKQATEKLLRNDENESKEHPCKVTTAPLVDEPVLKSAHKQKYVKAQLPAAFPLDASTKESNEEEMHLIRRKTTEHDDVSVVSDHKPSSSRSVENNSEFIYSDDFVASPENTVYSEDLTSAECMSRDSEARDSSPEPLWLESPKRGWSDTEPESSRSRISKTSQRAESTSDLLPVPSVSSPVQSLKRNCNLKNSQQTSGESVDSLHDASIPAKLLDEEEEAQQISKEENRGDLHIKQVSTLRSKQVISDNDLIIGKGQTSAGKSQSVTQVSSYLLSNMHDLELGVPENCVSDKEDDFLGKLFVPNQYKDISELVINKLPGYTM</sequence>
<feature type="domain" description="Microtubule-associated protein 10 C-terminal" evidence="2">
    <location>
        <begin position="185"/>
        <end position="738"/>
    </location>
</feature>
<dbReference type="Proteomes" id="UP000560386">
    <property type="component" value="Unassembled WGS sequence"/>
</dbReference>
<gene>
    <name evidence="3" type="primary">Map10</name>
    <name evidence="3" type="ORF">ARDKOR_R15250</name>
</gene>
<feature type="compositionally biased region" description="Basic and acidic residues" evidence="1">
    <location>
        <begin position="473"/>
        <end position="503"/>
    </location>
</feature>
<comment type="caution">
    <text evidence="3">The sequence shown here is derived from an EMBL/GenBank/DDBJ whole genome shotgun (WGS) entry which is preliminary data.</text>
</comment>
<feature type="compositionally biased region" description="Basic and acidic residues" evidence="1">
    <location>
        <begin position="299"/>
        <end position="311"/>
    </location>
</feature>
<reference evidence="3 4" key="1">
    <citation type="submission" date="2019-09" db="EMBL/GenBank/DDBJ databases">
        <title>Bird 10,000 Genomes (B10K) Project - Family phase.</title>
        <authorList>
            <person name="Zhang G."/>
        </authorList>
    </citation>
    <scope>NUCLEOTIDE SEQUENCE [LARGE SCALE GENOMIC DNA]</scope>
    <source>
        <strain evidence="3">B10K-CU-031-01</strain>
        <tissue evidence="3">Muscle</tissue>
    </source>
</reference>
<dbReference type="AlphaFoldDB" id="A0A7K8L418"/>
<dbReference type="GO" id="GO:0005881">
    <property type="term" value="C:cytoplasmic microtubule"/>
    <property type="evidence" value="ECO:0007669"/>
    <property type="project" value="TreeGrafter"/>
</dbReference>
<feature type="compositionally biased region" description="Acidic residues" evidence="1">
    <location>
        <begin position="114"/>
        <end position="126"/>
    </location>
</feature>
<dbReference type="GO" id="GO:0097431">
    <property type="term" value="C:mitotic spindle pole"/>
    <property type="evidence" value="ECO:0007669"/>
    <property type="project" value="TreeGrafter"/>
</dbReference>
<feature type="compositionally biased region" description="Basic and acidic residues" evidence="1">
    <location>
        <begin position="349"/>
        <end position="358"/>
    </location>
</feature>
<dbReference type="PANTHER" id="PTHR21831">
    <property type="entry name" value="MICROTUBULE-ASSOCIATED PROTEIN 10"/>
    <property type="match status" value="1"/>
</dbReference>
<dbReference type="GO" id="GO:1990023">
    <property type="term" value="C:mitotic spindle midzone"/>
    <property type="evidence" value="ECO:0007669"/>
    <property type="project" value="TreeGrafter"/>
</dbReference>
<organism evidence="3 4">
    <name type="scientific">Ardeotis kori</name>
    <dbReference type="NCBI Taxonomy" id="89386"/>
    <lineage>
        <taxon>Eukaryota</taxon>
        <taxon>Metazoa</taxon>
        <taxon>Chordata</taxon>
        <taxon>Craniata</taxon>
        <taxon>Vertebrata</taxon>
        <taxon>Euteleostomi</taxon>
        <taxon>Archelosauria</taxon>
        <taxon>Archosauria</taxon>
        <taxon>Dinosauria</taxon>
        <taxon>Saurischia</taxon>
        <taxon>Theropoda</taxon>
        <taxon>Coelurosauria</taxon>
        <taxon>Aves</taxon>
        <taxon>Neognathae</taxon>
        <taxon>Neoaves</taxon>
        <taxon>Otidimorphae</taxon>
        <taxon>Otidiformes</taxon>
        <taxon>Otididae</taxon>
        <taxon>Ardeotis</taxon>
    </lineage>
</organism>
<feature type="compositionally biased region" description="Polar residues" evidence="1">
    <location>
        <begin position="525"/>
        <end position="534"/>
    </location>
</feature>
<feature type="region of interest" description="Disordered" evidence="1">
    <location>
        <begin position="90"/>
        <end position="126"/>
    </location>
</feature>
<feature type="non-terminal residue" evidence="3">
    <location>
        <position position="1"/>
    </location>
</feature>
<dbReference type="InterPro" id="IPR039302">
    <property type="entry name" value="MAP10"/>
</dbReference>
<feature type="non-terminal residue" evidence="3">
    <location>
        <position position="739"/>
    </location>
</feature>
<dbReference type="PANTHER" id="PTHR21831:SF2">
    <property type="entry name" value="MICROTUBULE-ASSOCIATED PROTEIN 10"/>
    <property type="match status" value="1"/>
</dbReference>
<feature type="compositionally biased region" description="Polar residues" evidence="1">
    <location>
        <begin position="505"/>
        <end position="515"/>
    </location>
</feature>
<feature type="compositionally biased region" description="Polar residues" evidence="1">
    <location>
        <begin position="272"/>
        <end position="282"/>
    </location>
</feature>
<feature type="compositionally biased region" description="Low complexity" evidence="1">
    <location>
        <begin position="585"/>
        <end position="601"/>
    </location>
</feature>
<evidence type="ECO:0000256" key="1">
    <source>
        <dbReference type="SAM" id="MobiDB-lite"/>
    </source>
</evidence>
<dbReference type="GO" id="GO:0008017">
    <property type="term" value="F:microtubule binding"/>
    <property type="evidence" value="ECO:0007669"/>
    <property type="project" value="InterPro"/>
</dbReference>
<evidence type="ECO:0000313" key="3">
    <source>
        <dbReference type="EMBL" id="NXE24048.1"/>
    </source>
</evidence>
<keyword evidence="4" id="KW-1185">Reference proteome</keyword>
<evidence type="ECO:0000259" key="2">
    <source>
        <dbReference type="Pfam" id="PF14925"/>
    </source>
</evidence>
<feature type="region of interest" description="Disordered" evidence="1">
    <location>
        <begin position="234"/>
        <end position="315"/>
    </location>
</feature>
<feature type="compositionally biased region" description="Pro residues" evidence="1">
    <location>
        <begin position="93"/>
        <end position="110"/>
    </location>
</feature>
<dbReference type="GO" id="GO:0032467">
    <property type="term" value="P:positive regulation of cytokinesis"/>
    <property type="evidence" value="ECO:0007669"/>
    <property type="project" value="TreeGrafter"/>
</dbReference>
<dbReference type="GO" id="GO:0031122">
    <property type="term" value="P:cytoplasmic microtubule organization"/>
    <property type="evidence" value="ECO:0007669"/>
    <property type="project" value="TreeGrafter"/>
</dbReference>
<protein>
    <submittedName>
        <fullName evidence="3">MAP10 protein</fullName>
    </submittedName>
</protein>
<feature type="region of interest" description="Disordered" evidence="1">
    <location>
        <begin position="349"/>
        <end position="371"/>
    </location>
</feature>
<dbReference type="GO" id="GO:0051256">
    <property type="term" value="P:mitotic spindle midzone assembly"/>
    <property type="evidence" value="ECO:0007669"/>
    <property type="project" value="TreeGrafter"/>
</dbReference>
<dbReference type="GO" id="GO:0030496">
    <property type="term" value="C:midbody"/>
    <property type="evidence" value="ECO:0007669"/>
    <property type="project" value="TreeGrafter"/>
</dbReference>
<proteinExistence type="predicted"/>
<feature type="compositionally biased region" description="Basic and acidic residues" evidence="1">
    <location>
        <begin position="540"/>
        <end position="550"/>
    </location>
</feature>
<feature type="compositionally biased region" description="Basic and acidic residues" evidence="1">
    <location>
        <begin position="558"/>
        <end position="572"/>
    </location>
</feature>
<dbReference type="InterPro" id="IPR026679">
    <property type="entry name" value="MAP10_C-term"/>
</dbReference>
<dbReference type="Pfam" id="PF14925">
    <property type="entry name" value="HPHLAWLY"/>
    <property type="match status" value="1"/>
</dbReference>
<accession>A0A7K8L418</accession>
<dbReference type="GO" id="GO:0005813">
    <property type="term" value="C:centrosome"/>
    <property type="evidence" value="ECO:0007669"/>
    <property type="project" value="TreeGrafter"/>
</dbReference>
<name>A0A7K8L418_9AVES</name>
<feature type="region of interest" description="Disordered" evidence="1">
    <location>
        <begin position="164"/>
        <end position="190"/>
    </location>
</feature>
<evidence type="ECO:0000313" key="4">
    <source>
        <dbReference type="Proteomes" id="UP000560386"/>
    </source>
</evidence>
<feature type="region of interest" description="Disordered" evidence="1">
    <location>
        <begin position="469"/>
        <end position="601"/>
    </location>
</feature>
<dbReference type="EMBL" id="VWPR01000570">
    <property type="protein sequence ID" value="NXE24048.1"/>
    <property type="molecule type" value="Genomic_DNA"/>
</dbReference>
<feature type="compositionally biased region" description="Low complexity" evidence="1">
    <location>
        <begin position="245"/>
        <end position="256"/>
    </location>
</feature>